<name>A0AAV4MAC6_CAEEX</name>
<organism evidence="1 2">
    <name type="scientific">Caerostris extrusa</name>
    <name type="common">Bark spider</name>
    <name type="synonym">Caerostris bankana</name>
    <dbReference type="NCBI Taxonomy" id="172846"/>
    <lineage>
        <taxon>Eukaryota</taxon>
        <taxon>Metazoa</taxon>
        <taxon>Ecdysozoa</taxon>
        <taxon>Arthropoda</taxon>
        <taxon>Chelicerata</taxon>
        <taxon>Arachnida</taxon>
        <taxon>Araneae</taxon>
        <taxon>Araneomorphae</taxon>
        <taxon>Entelegynae</taxon>
        <taxon>Araneoidea</taxon>
        <taxon>Araneidae</taxon>
        <taxon>Caerostris</taxon>
    </lineage>
</organism>
<sequence length="84" mass="9580">MLLESHPNRPLPISFKAFGGYKTATEREFVIRLADSHVRMKEESVLTRNRHSPMLVSPLDRTLRTRRVAFIAPVEFDSTGLTAI</sequence>
<accession>A0AAV4MAC6</accession>
<dbReference type="EMBL" id="BPLR01019544">
    <property type="protein sequence ID" value="GIX69077.1"/>
    <property type="molecule type" value="Genomic_DNA"/>
</dbReference>
<gene>
    <name evidence="1" type="ORF">CEXT_511781</name>
</gene>
<evidence type="ECO:0000313" key="2">
    <source>
        <dbReference type="Proteomes" id="UP001054945"/>
    </source>
</evidence>
<reference evidence="1 2" key="1">
    <citation type="submission" date="2021-06" db="EMBL/GenBank/DDBJ databases">
        <title>Caerostris extrusa draft genome.</title>
        <authorList>
            <person name="Kono N."/>
            <person name="Arakawa K."/>
        </authorList>
    </citation>
    <scope>NUCLEOTIDE SEQUENCE [LARGE SCALE GENOMIC DNA]</scope>
</reference>
<keyword evidence="2" id="KW-1185">Reference proteome</keyword>
<dbReference type="Proteomes" id="UP001054945">
    <property type="component" value="Unassembled WGS sequence"/>
</dbReference>
<protein>
    <submittedName>
        <fullName evidence="1">Uncharacterized protein</fullName>
    </submittedName>
</protein>
<dbReference type="AlphaFoldDB" id="A0AAV4MAC6"/>
<comment type="caution">
    <text evidence="1">The sequence shown here is derived from an EMBL/GenBank/DDBJ whole genome shotgun (WGS) entry which is preliminary data.</text>
</comment>
<evidence type="ECO:0000313" key="1">
    <source>
        <dbReference type="EMBL" id="GIX69077.1"/>
    </source>
</evidence>
<proteinExistence type="predicted"/>